<dbReference type="Pfam" id="PF23665">
    <property type="entry name" value="CDCP1_CUB_6"/>
    <property type="match status" value="2"/>
</dbReference>
<evidence type="ECO:0000313" key="6">
    <source>
        <dbReference type="EMBL" id="GCB74523.1"/>
    </source>
</evidence>
<dbReference type="PANTHER" id="PTHR14477:SF1">
    <property type="entry name" value="CUB DOMAIN-CONTAINING PROTEIN 1"/>
    <property type="match status" value="1"/>
</dbReference>
<feature type="domain" description="CDCP1 third and sixth CUB" evidence="3">
    <location>
        <begin position="558"/>
        <end position="670"/>
    </location>
</feature>
<evidence type="ECO:0000259" key="3">
    <source>
        <dbReference type="Pfam" id="PF23665"/>
    </source>
</evidence>
<feature type="domain" description="CDCP1 second and fifth CUB" evidence="5">
    <location>
        <begin position="460"/>
        <end position="546"/>
    </location>
</feature>
<dbReference type="InterPro" id="IPR056266">
    <property type="entry name" value="CDCP1_CUB_3rd_6th"/>
</dbReference>
<accession>A0A401PN43</accession>
<evidence type="ECO:0000259" key="5">
    <source>
        <dbReference type="Pfam" id="PF23668"/>
    </source>
</evidence>
<dbReference type="InterPro" id="IPR056269">
    <property type="entry name" value="CUB_CDCP1_2nd_5th"/>
</dbReference>
<proteinExistence type="predicted"/>
<feature type="transmembrane region" description="Helical" evidence="2">
    <location>
        <begin position="26"/>
        <end position="55"/>
    </location>
</feature>
<feature type="domain" description="CDCP1 second and fifth CUB" evidence="5">
    <location>
        <begin position="141"/>
        <end position="234"/>
    </location>
</feature>
<evidence type="ECO:0000256" key="1">
    <source>
        <dbReference type="SAM" id="MobiDB-lite"/>
    </source>
</evidence>
<evidence type="ECO:0000259" key="4">
    <source>
        <dbReference type="Pfam" id="PF23667"/>
    </source>
</evidence>
<keyword evidence="2" id="KW-0472">Membrane</keyword>
<gene>
    <name evidence="6" type="ORF">scyTo_0003614</name>
</gene>
<name>A0A401PN43_SCYTO</name>
<feature type="domain" description="CDCP1 third and sixth CUB" evidence="3">
    <location>
        <begin position="250"/>
        <end position="339"/>
    </location>
</feature>
<organism evidence="6 7">
    <name type="scientific">Scyliorhinus torazame</name>
    <name type="common">Cloudy catshark</name>
    <name type="synonym">Catulus torazame</name>
    <dbReference type="NCBI Taxonomy" id="75743"/>
    <lineage>
        <taxon>Eukaryota</taxon>
        <taxon>Metazoa</taxon>
        <taxon>Chordata</taxon>
        <taxon>Craniata</taxon>
        <taxon>Vertebrata</taxon>
        <taxon>Chondrichthyes</taxon>
        <taxon>Elasmobranchii</taxon>
        <taxon>Galeomorphii</taxon>
        <taxon>Galeoidea</taxon>
        <taxon>Carcharhiniformes</taxon>
        <taxon>Scyliorhinidae</taxon>
        <taxon>Scyliorhinus</taxon>
    </lineage>
</organism>
<dbReference type="Proteomes" id="UP000288216">
    <property type="component" value="Unassembled WGS sequence"/>
</dbReference>
<dbReference type="InterPro" id="IPR056268">
    <property type="entry name" value="CUB_CDCP1_1st"/>
</dbReference>
<dbReference type="OMA" id="QFCPQGA"/>
<evidence type="ECO:0008006" key="8">
    <source>
        <dbReference type="Google" id="ProtNLM"/>
    </source>
</evidence>
<dbReference type="InterPro" id="IPR035914">
    <property type="entry name" value="Sperma_CUB_dom_sf"/>
</dbReference>
<feature type="region of interest" description="Disordered" evidence="1">
    <location>
        <begin position="779"/>
        <end position="806"/>
    </location>
</feature>
<evidence type="ECO:0000256" key="2">
    <source>
        <dbReference type="SAM" id="Phobius"/>
    </source>
</evidence>
<keyword evidence="7" id="KW-1185">Reference proteome</keyword>
<dbReference type="OrthoDB" id="8960034at2759"/>
<evidence type="ECO:0000313" key="7">
    <source>
        <dbReference type="Proteomes" id="UP000288216"/>
    </source>
</evidence>
<dbReference type="AlphaFoldDB" id="A0A401PN43"/>
<dbReference type="Pfam" id="PF23668">
    <property type="entry name" value="CUB_CDCP1_2"/>
    <property type="match status" value="2"/>
</dbReference>
<protein>
    <recommendedName>
        <fullName evidence="8">CUB domain-containing protein</fullName>
    </recommendedName>
</protein>
<dbReference type="EMBL" id="BFAA01001005">
    <property type="protein sequence ID" value="GCB74523.1"/>
    <property type="molecule type" value="Genomic_DNA"/>
</dbReference>
<feature type="transmembrane region" description="Helical" evidence="2">
    <location>
        <begin position="683"/>
        <end position="705"/>
    </location>
</feature>
<reference evidence="6 7" key="1">
    <citation type="journal article" date="2018" name="Nat. Ecol. Evol.">
        <title>Shark genomes provide insights into elasmobranch evolution and the origin of vertebrates.</title>
        <authorList>
            <person name="Hara Y"/>
            <person name="Yamaguchi K"/>
            <person name="Onimaru K"/>
            <person name="Kadota M"/>
            <person name="Koyanagi M"/>
            <person name="Keeley SD"/>
            <person name="Tatsumi K"/>
            <person name="Tanaka K"/>
            <person name="Motone F"/>
            <person name="Kageyama Y"/>
            <person name="Nozu R"/>
            <person name="Adachi N"/>
            <person name="Nishimura O"/>
            <person name="Nakagawa R"/>
            <person name="Tanegashima C"/>
            <person name="Kiyatake I"/>
            <person name="Matsumoto R"/>
            <person name="Murakumo K"/>
            <person name="Nishida K"/>
            <person name="Terakita A"/>
            <person name="Kuratani S"/>
            <person name="Sato K"/>
            <person name="Hyodo S Kuraku.S."/>
        </authorList>
    </citation>
    <scope>NUCLEOTIDE SEQUENCE [LARGE SCALE GENOMIC DNA]</scope>
</reference>
<dbReference type="InterPro" id="IPR038811">
    <property type="entry name" value="CDCP1"/>
</dbReference>
<dbReference type="PANTHER" id="PTHR14477">
    <property type="entry name" value="CUB DOMAIN-CONTAINING PROTEIN 1"/>
    <property type="match status" value="1"/>
</dbReference>
<dbReference type="STRING" id="75743.A0A401PN43"/>
<sequence length="841" mass="94507">MRRGDPEQEAVDGERREDKYAQKFRVLFLLPFLCVCRAMGEGGVCLLLLLLGWVLGTGSELISVFAKKNMNISIMQVPGSLEASDCEMCTGEGDCFKNYTLQSEDAFDFTFTCDDPEHYFAVEVSKDVGEQTDLEDALRLPMLPKLNRTYIWNINVPYEVGVNMNFVDNHLEQIDSATCPDSFTYTIIGHLRLEATSAVLVGNFCKNGTISNVKVQGRTRIEFKVAWEETIEDPGLGLTFVPPIGNFSVVDVVLQPGPPLYFTAANWPNGFPDDELMSWHFSVPASYHANVTIENNTRPKCVKRNLELYNGPPLREKMTKEYEADFWLKLQNCEMDRASPEGLTLRFKVETFHYAEKFEIRLKEEDGVSVEIEQLQEAGGDSSFPSCICTYPLWNSNCSSKLLLGPGGHQTIYFHSGCNTTRDISIVATKNTNCKDIEDCHVSNMVLTLPDVLLKLPVPQQTFRWTLEQPDDLTIELAFERLKLRQLLPDETCKGGMMYNMSTFKPSGVRSNVGLFCPHGAMEKIQTADHVILELQTSKGWNTSDLDIRLSFIPRLTDDYIMNIIPDADSPVCLLTPNWGPGMLNDLVASWNISVPPDHVAELTFMNHSLPDCAHRHVIIRVREQWEDPKEWTFGETASLPESLDSLTHTFWLNVTNCYTSSEQLNLLFQVRVSESEDVTDTIVIAAAVAGVLIVLIIAVTVCCIKRWKRQHCQPGLAIYNPGVNSRMLARRRKFAKGRQDNDSHIYAVIDEDRVYAEYFNKSGMLSIPEVDVYRSFDGPMGNEPPALPPPRSATSKDGSPRADPMVVNDLYTFSIRKENAEKSNGEMATFLGNGDKSSSS</sequence>
<dbReference type="Pfam" id="PF23667">
    <property type="entry name" value="CUB_CDCP1_1"/>
    <property type="match status" value="1"/>
</dbReference>
<dbReference type="SUPFAM" id="SSF49854">
    <property type="entry name" value="Spermadhesin, CUB domain"/>
    <property type="match status" value="2"/>
</dbReference>
<comment type="caution">
    <text evidence="6">The sequence shown here is derived from an EMBL/GenBank/DDBJ whole genome shotgun (WGS) entry which is preliminary data.</text>
</comment>
<keyword evidence="2" id="KW-0812">Transmembrane</keyword>
<keyword evidence="2" id="KW-1133">Transmembrane helix</keyword>
<feature type="domain" description="CDCP1 first CUB" evidence="4">
    <location>
        <begin position="62"/>
        <end position="128"/>
    </location>
</feature>